<keyword evidence="4" id="KW-1133">Transmembrane helix</keyword>
<dbReference type="VEuPathDB" id="VectorBase:AARA007453"/>
<dbReference type="RefSeq" id="XP_040154384.1">
    <property type="nucleotide sequence ID" value="XM_040298450.1"/>
</dbReference>
<dbReference type="GeneID" id="120895266"/>
<dbReference type="CTD" id="38946"/>
<dbReference type="Gene3D" id="2.60.120.290">
    <property type="entry name" value="Spermadhesin, CUB domain"/>
    <property type="match status" value="1"/>
</dbReference>
<dbReference type="InterPro" id="IPR002172">
    <property type="entry name" value="LDrepeatLR_classA_rpt"/>
</dbReference>
<evidence type="ECO:0000313" key="7">
    <source>
        <dbReference type="Proteomes" id="UP000075840"/>
    </source>
</evidence>
<organism evidence="6 7">
    <name type="scientific">Anopheles arabiensis</name>
    <name type="common">Mosquito</name>
    <dbReference type="NCBI Taxonomy" id="7173"/>
    <lineage>
        <taxon>Eukaryota</taxon>
        <taxon>Metazoa</taxon>
        <taxon>Ecdysozoa</taxon>
        <taxon>Arthropoda</taxon>
        <taxon>Hexapoda</taxon>
        <taxon>Insecta</taxon>
        <taxon>Pterygota</taxon>
        <taxon>Neoptera</taxon>
        <taxon>Endopterygota</taxon>
        <taxon>Diptera</taxon>
        <taxon>Nematocera</taxon>
        <taxon>Culicoidea</taxon>
        <taxon>Culicidae</taxon>
        <taxon>Anophelinae</taxon>
        <taxon>Anopheles</taxon>
    </lineage>
</organism>
<feature type="region of interest" description="Disordered" evidence="3">
    <location>
        <begin position="868"/>
        <end position="889"/>
    </location>
</feature>
<dbReference type="PANTHER" id="PTHR24652:SF69">
    <property type="entry name" value="CUB DOMAIN-CONTAINING PROTEIN"/>
    <property type="match status" value="1"/>
</dbReference>
<feature type="region of interest" description="Disordered" evidence="3">
    <location>
        <begin position="584"/>
        <end position="670"/>
    </location>
</feature>
<keyword evidence="5" id="KW-0732">Signal</keyword>
<dbReference type="EMBL" id="APCN01000066">
    <property type="status" value="NOT_ANNOTATED_CDS"/>
    <property type="molecule type" value="Genomic_DNA"/>
</dbReference>
<comment type="caution">
    <text evidence="2">Lacks conserved residue(s) required for the propagation of feature annotation.</text>
</comment>
<protein>
    <submittedName>
        <fullName evidence="6">Uncharacterized protein</fullName>
    </submittedName>
</protein>
<dbReference type="InterPro" id="IPR036055">
    <property type="entry name" value="LDL_receptor-like_sf"/>
</dbReference>
<feature type="transmembrane region" description="Helical" evidence="4">
    <location>
        <begin position="507"/>
        <end position="530"/>
    </location>
</feature>
<feature type="region of interest" description="Disordered" evidence="3">
    <location>
        <begin position="953"/>
        <end position="973"/>
    </location>
</feature>
<proteinExistence type="predicted"/>
<feature type="signal peptide" evidence="5">
    <location>
        <begin position="1"/>
        <end position="33"/>
    </location>
</feature>
<dbReference type="VEuPathDB" id="VectorBase:AARA21_004808"/>
<evidence type="ECO:0000256" key="1">
    <source>
        <dbReference type="ARBA" id="ARBA00023157"/>
    </source>
</evidence>
<dbReference type="InterPro" id="IPR042333">
    <property type="entry name" value="LRAD2/Mig-13-like"/>
</dbReference>
<keyword evidence="7" id="KW-1185">Reference proteome</keyword>
<feature type="disulfide bond" evidence="2">
    <location>
        <begin position="445"/>
        <end position="463"/>
    </location>
</feature>
<feature type="compositionally biased region" description="Low complexity" evidence="3">
    <location>
        <begin position="629"/>
        <end position="642"/>
    </location>
</feature>
<dbReference type="SMART" id="SM00042">
    <property type="entry name" value="CUB"/>
    <property type="match status" value="1"/>
</dbReference>
<evidence type="ECO:0000256" key="4">
    <source>
        <dbReference type="SAM" id="Phobius"/>
    </source>
</evidence>
<dbReference type="PANTHER" id="PTHR24652">
    <property type="entry name" value="LOW-DENSITY LIPOPROTEIN RECEPTOR CLASS A DOMAIN-CONTAINING PROTEIN 2"/>
    <property type="match status" value="1"/>
</dbReference>
<dbReference type="SMART" id="SM00192">
    <property type="entry name" value="LDLa"/>
    <property type="match status" value="1"/>
</dbReference>
<keyword evidence="4" id="KW-0812">Transmembrane</keyword>
<keyword evidence="4" id="KW-0472">Membrane</keyword>
<evidence type="ECO:0000256" key="3">
    <source>
        <dbReference type="SAM" id="MobiDB-lite"/>
    </source>
</evidence>
<name>A0A182I1K7_ANOAR</name>
<dbReference type="InterPro" id="IPR023415">
    <property type="entry name" value="LDLR_class-A_CS"/>
</dbReference>
<dbReference type="PROSITE" id="PS01209">
    <property type="entry name" value="LDLRA_1"/>
    <property type="match status" value="1"/>
</dbReference>
<dbReference type="PROSITE" id="PS01180">
    <property type="entry name" value="CUB"/>
    <property type="match status" value="1"/>
</dbReference>
<dbReference type="PROSITE" id="PS50068">
    <property type="entry name" value="LDLRA_2"/>
    <property type="match status" value="1"/>
</dbReference>
<dbReference type="CDD" id="cd00112">
    <property type="entry name" value="LDLa"/>
    <property type="match status" value="1"/>
</dbReference>
<dbReference type="Gene3D" id="4.10.400.10">
    <property type="entry name" value="Low-density Lipoprotein Receptor"/>
    <property type="match status" value="1"/>
</dbReference>
<feature type="region of interest" description="Disordered" evidence="3">
    <location>
        <begin position="918"/>
        <end position="939"/>
    </location>
</feature>
<feature type="chain" id="PRO_5043747143" evidence="5">
    <location>
        <begin position="34"/>
        <end position="1138"/>
    </location>
</feature>
<feature type="region of interest" description="Disordered" evidence="3">
    <location>
        <begin position="820"/>
        <end position="842"/>
    </location>
</feature>
<dbReference type="SUPFAM" id="SSF57424">
    <property type="entry name" value="LDL receptor-like module"/>
    <property type="match status" value="1"/>
</dbReference>
<accession>A0A182I1K7</accession>
<keyword evidence="1 2" id="KW-1015">Disulfide bond</keyword>
<dbReference type="AlphaFoldDB" id="A0A182I1K7"/>
<dbReference type="EnsemblMetazoa" id="AARA007453-RA">
    <property type="protein sequence ID" value="AARA007453-PA"/>
    <property type="gene ID" value="AARA007453"/>
</dbReference>
<feature type="compositionally biased region" description="Low complexity" evidence="3">
    <location>
        <begin position="820"/>
        <end position="840"/>
    </location>
</feature>
<feature type="compositionally biased region" description="Basic residues" evidence="3">
    <location>
        <begin position="603"/>
        <end position="612"/>
    </location>
</feature>
<dbReference type="Pfam" id="PF00057">
    <property type="entry name" value="Ldl_recept_a"/>
    <property type="match status" value="1"/>
</dbReference>
<feature type="compositionally biased region" description="Low complexity" evidence="3">
    <location>
        <begin position="955"/>
        <end position="973"/>
    </location>
</feature>
<dbReference type="InterPro" id="IPR000859">
    <property type="entry name" value="CUB_dom"/>
</dbReference>
<dbReference type="InterPro" id="IPR035914">
    <property type="entry name" value="Sperma_CUB_dom_sf"/>
</dbReference>
<evidence type="ECO:0000256" key="5">
    <source>
        <dbReference type="SAM" id="SignalP"/>
    </source>
</evidence>
<evidence type="ECO:0000313" key="6">
    <source>
        <dbReference type="EnsemblMetazoa" id="AARA007453-PA"/>
    </source>
</evidence>
<reference evidence="6" key="1">
    <citation type="submission" date="2022-08" db="UniProtKB">
        <authorList>
            <consortium name="EnsemblMetazoa"/>
        </authorList>
    </citation>
    <scope>IDENTIFICATION</scope>
    <source>
        <strain evidence="6">Dongola</strain>
    </source>
</reference>
<sequence>MLYSGRLAKRNPCSVPFAIALLALCLCLSPVQCLPKVFRSNEICGVYNGHRVYFELGDRGQLQATNVSVPYIPRAALVNQTFVPNVCTLELVTCPSCNFKISLSYSNFPAKCSVHNEPPCRCDYLEFTEPPFDSTEYTGRRNCGHDVVYQTQTRSVLIKFVYWSNHTHAFTLEYVAERNRETIQANPGPAQNITSINNYLHHRIITTPYFPSYYPRDFGKEYVLSCNVEACRINVIFSDFQLAKTSTMEFYDWNGQRLGAVSGSIFRPPVFQSTGPSMIIRFYANGGSALGYRALVSFLHATSASDVALHPNTNCGGVVENIGGAITMMKMLNNANESRIYDCVWLIKPPNTYAHLKTHLSLKVDTFEKLGPHSMLTIIQGTTSDGTVLSVTKADSALVRKDLVVPLTSGFYVHLRASFGHLSRLALVYSGFSYLDCYMGTEFLCQNRKCIPIQLHCDGFDHCGDNSDEPESCVQEWSSGPMDRRWYAHTPNYYFPKMDRYPDLRTATIIFIASSLGLIMLISALIVLLYRTGNRARQQRELQSQLQTISELLDSNNTHGAEELDDPPVYEAPPDYDEIIKVGMDEEMKRKRRRRSSSSASGRRSRMRRSRRQSNTSEVHNPILEVQLPPESDSLPSSSGYSMGLVVAGGRDQGPTSPQPDSDAYDRYSDADLDGEDYDLRLANWSTLDEGGDFLISSRILETPASTAGPIQSVVSQSTSSPPPTYDQSNARFFALHSGAPPAASSCATNGGSVSGSHPEDAVPVAIGINYLPANTGSSSADSLTHSLPSSTSSTVPMAMPFAINCDLANNDRSSIGVTSTTATTTATTTSASNSMSPSSNIEPCNRPILPTPIWNGSVQPDRPWQMFGGSLDEPRLVQPNPAPSASAVQNSYNSLDFNQMQEIDAYLFGYGNEASSGHGISTGSSQETIDSNRTTQSQLTTSASFVQSSCLCDSSSPPSSQPPSITTSQSAPISSSYDMIRHYCPVCRDQHQQHTADGVHLSTPGGPPAPPPSSVYCANCNGRIVTVDYLQTLSTNHHGTEALDPAGASSATNFGKLCSCVAKFPSQGNITRTTSSVGMLLTTRTFSVDQLDDGAFAGGSFGNDRRSARSSCSAVSRFDAYFNANFGTTNNDRRHEV</sequence>
<dbReference type="SUPFAM" id="SSF49854">
    <property type="entry name" value="Spermadhesin, CUB domain"/>
    <property type="match status" value="1"/>
</dbReference>
<evidence type="ECO:0000256" key="2">
    <source>
        <dbReference type="PROSITE-ProRule" id="PRU00124"/>
    </source>
</evidence>
<dbReference type="Proteomes" id="UP000075840">
    <property type="component" value="Unassembled WGS sequence"/>
</dbReference>